<dbReference type="Pfam" id="PF02517">
    <property type="entry name" value="Rce1-like"/>
    <property type="match status" value="1"/>
</dbReference>
<comment type="similarity">
    <text evidence="1">Belongs to the UPF0177 family.</text>
</comment>
<dbReference type="RefSeq" id="WP_071448957.1">
    <property type="nucleotide sequence ID" value="NZ_MLNF01000073.1"/>
</dbReference>
<evidence type="ECO:0000256" key="1">
    <source>
        <dbReference type="ARBA" id="ARBA00009067"/>
    </source>
</evidence>
<comment type="caution">
    <text evidence="3">The sequence shown here is derived from an EMBL/GenBank/DDBJ whole genome shotgun (WGS) entry which is preliminary data.</text>
</comment>
<dbReference type="GO" id="GO:0080120">
    <property type="term" value="P:CAAX-box protein maturation"/>
    <property type="evidence" value="ECO:0007669"/>
    <property type="project" value="UniProtKB-ARBA"/>
</dbReference>
<protein>
    <submittedName>
        <fullName evidence="3">Immunity protein</fullName>
    </submittedName>
</protein>
<dbReference type="Proteomes" id="UP000181728">
    <property type="component" value="Unassembled WGS sequence"/>
</dbReference>
<organism evidence="3 4">
    <name type="scientific">Oenococcus oeni</name>
    <name type="common">Leuconostoc oenos</name>
    <dbReference type="NCBI Taxonomy" id="1247"/>
    <lineage>
        <taxon>Bacteria</taxon>
        <taxon>Bacillati</taxon>
        <taxon>Bacillota</taxon>
        <taxon>Bacilli</taxon>
        <taxon>Lactobacillales</taxon>
        <taxon>Lactobacillaceae</taxon>
        <taxon>Oenococcus</taxon>
    </lineage>
</organism>
<sequence length="281" mass="31673">MKDRREILFESLLILLSTIFSLVCGSILAMLILLSVYTGPNFLLGLSATKYQSLIENHLFLSWLTILGEGLALLFIWLFNNFLFKVKVFFLNKKFFRALAIGSPVIIFIGINLYVYLSKKSAISFFDFFTAASVSLLVGIFEEYAARGMIIGKLEESTAKNFSFFVTVIISAIFFSALHLINLFSASLEITSVQIIYTSALGILFGLVYLVTKNLTVTIISHTLIDFIAFMADPKAIFGLGHPTVNLIDFVFNLTILIIFFAYAKLFLKKINLKKLQKNWN</sequence>
<evidence type="ECO:0000313" key="3">
    <source>
        <dbReference type="EMBL" id="OIM21328.1"/>
    </source>
</evidence>
<name>A0A483B0Q5_OENOE</name>
<evidence type="ECO:0000259" key="2">
    <source>
        <dbReference type="Pfam" id="PF02517"/>
    </source>
</evidence>
<dbReference type="AlphaFoldDB" id="A0A483B0Q5"/>
<gene>
    <name evidence="3" type="ORF">ATX59_04670</name>
</gene>
<accession>A0A483B0Q5</accession>
<reference evidence="3 4" key="1">
    <citation type="journal article" date="2016" name="BMC Genomics">
        <title>Consensus pan-genome assembly of the specialised wine bacterium Oenococcus oeni.</title>
        <authorList>
            <person name="Sternes P.R."/>
            <person name="Borneman A.R."/>
        </authorList>
    </citation>
    <scope>NUCLEOTIDE SEQUENCE [LARGE SCALE GENOMIC DNA]</scope>
    <source>
        <strain evidence="3 4">AWRIB661</strain>
    </source>
</reference>
<dbReference type="EMBL" id="MLOK01000037">
    <property type="protein sequence ID" value="OIM21328.1"/>
    <property type="molecule type" value="Genomic_DNA"/>
</dbReference>
<proteinExistence type="inferred from homology"/>
<dbReference type="InterPro" id="IPR003675">
    <property type="entry name" value="Rce1/LyrA-like_dom"/>
</dbReference>
<dbReference type="GO" id="GO:0004175">
    <property type="term" value="F:endopeptidase activity"/>
    <property type="evidence" value="ECO:0007669"/>
    <property type="project" value="UniProtKB-ARBA"/>
</dbReference>
<feature type="domain" description="CAAX prenyl protease 2/Lysostaphin resistance protein A-like" evidence="2">
    <location>
        <begin position="128"/>
        <end position="228"/>
    </location>
</feature>
<evidence type="ECO:0000313" key="4">
    <source>
        <dbReference type="Proteomes" id="UP000181728"/>
    </source>
</evidence>